<evidence type="ECO:0000313" key="3">
    <source>
        <dbReference type="EMBL" id="MFC4618136.1"/>
    </source>
</evidence>
<protein>
    <submittedName>
        <fullName evidence="3">LysM peptidoglycan-binding domain-containing protein</fullName>
    </submittedName>
</protein>
<comment type="caution">
    <text evidence="3">The sequence shown here is derived from an EMBL/GenBank/DDBJ whole genome shotgun (WGS) entry which is preliminary data.</text>
</comment>
<dbReference type="Pfam" id="PF01476">
    <property type="entry name" value="LysM"/>
    <property type="match status" value="1"/>
</dbReference>
<dbReference type="Proteomes" id="UP001596022">
    <property type="component" value="Unassembled WGS sequence"/>
</dbReference>
<dbReference type="CDD" id="cd00118">
    <property type="entry name" value="LysM"/>
    <property type="match status" value="1"/>
</dbReference>
<feature type="compositionally biased region" description="Basic and acidic residues" evidence="1">
    <location>
        <begin position="424"/>
        <end position="433"/>
    </location>
</feature>
<dbReference type="InterPro" id="IPR018392">
    <property type="entry name" value="LysM"/>
</dbReference>
<dbReference type="SMART" id="SM00257">
    <property type="entry name" value="LysM"/>
    <property type="match status" value="1"/>
</dbReference>
<organism evidence="3 4">
    <name type="scientific">Camelliibacillus cellulosilyticus</name>
    <dbReference type="NCBI Taxonomy" id="2174486"/>
    <lineage>
        <taxon>Bacteria</taxon>
        <taxon>Bacillati</taxon>
        <taxon>Bacillota</taxon>
        <taxon>Bacilli</taxon>
        <taxon>Bacillales</taxon>
        <taxon>Sporolactobacillaceae</taxon>
        <taxon>Camelliibacillus</taxon>
    </lineage>
</organism>
<dbReference type="Gene3D" id="3.10.350.10">
    <property type="entry name" value="LysM domain"/>
    <property type="match status" value="1"/>
</dbReference>
<feature type="region of interest" description="Disordered" evidence="1">
    <location>
        <begin position="63"/>
        <end position="88"/>
    </location>
</feature>
<proteinExistence type="predicted"/>
<gene>
    <name evidence="3" type="ORF">ACFO4N_05265</name>
</gene>
<dbReference type="SUPFAM" id="SSF54106">
    <property type="entry name" value="LysM domain"/>
    <property type="match status" value="1"/>
</dbReference>
<accession>A0ABV9GML9</accession>
<name>A0ABV9GML9_9BACL</name>
<dbReference type="RefSeq" id="WP_376845139.1">
    <property type="nucleotide sequence ID" value="NZ_JBHSFW010000001.1"/>
</dbReference>
<dbReference type="InterPro" id="IPR036779">
    <property type="entry name" value="LysM_dom_sf"/>
</dbReference>
<keyword evidence="4" id="KW-1185">Reference proteome</keyword>
<sequence>MKIYTVQKGDTLSAIAQKHGITLAEIKKMNPQLTNPDKIMPGMKVKVPTGSKHVKKKEMIMKKEKPVKEMAVKEKPMKEKPVKEKVKEKPIEEKAKPIEAVIEKKEKEIKTKKEPIFKAVEKKEFKAKEKSEEVKAKAGAPMFPMMEDGWTDQTESAETNEKIPMMEDTFPNMINPKSEPAQAPTWQFPYEAGTMPGLPVYQNIPGQAVSPTYYEPTVPGKYPSANYYQEDCGCEGGKDGMDPVPYMPPVYPSYGYPTGGYQPMEYSSGGYPMPEYPAATGYPSGGYQMPEYPVSAGYPGGEYPEYTSQAGYPSEAYQMPEVSGPIGYPGGYQSPEYPSGGGYPMSEYGGIYPQTGYLPPTGYQPMSPSSGYAPMEYSGMPGAGYTPMAYQPQTYGYPQYTGARESSKWDTYSNDTPPAQPDFPKTDNDSNET</sequence>
<feature type="region of interest" description="Disordered" evidence="1">
    <location>
        <begin position="394"/>
        <end position="433"/>
    </location>
</feature>
<feature type="domain" description="LysM" evidence="2">
    <location>
        <begin position="2"/>
        <end position="47"/>
    </location>
</feature>
<evidence type="ECO:0000256" key="1">
    <source>
        <dbReference type="SAM" id="MobiDB-lite"/>
    </source>
</evidence>
<dbReference type="PROSITE" id="PS51782">
    <property type="entry name" value="LYSM"/>
    <property type="match status" value="1"/>
</dbReference>
<evidence type="ECO:0000313" key="4">
    <source>
        <dbReference type="Proteomes" id="UP001596022"/>
    </source>
</evidence>
<dbReference type="EMBL" id="JBHSFW010000001">
    <property type="protein sequence ID" value="MFC4618136.1"/>
    <property type="molecule type" value="Genomic_DNA"/>
</dbReference>
<reference evidence="4" key="1">
    <citation type="journal article" date="2019" name="Int. J. Syst. Evol. Microbiol.">
        <title>The Global Catalogue of Microorganisms (GCM) 10K type strain sequencing project: providing services to taxonomists for standard genome sequencing and annotation.</title>
        <authorList>
            <consortium name="The Broad Institute Genomics Platform"/>
            <consortium name="The Broad Institute Genome Sequencing Center for Infectious Disease"/>
            <person name="Wu L."/>
            <person name="Ma J."/>
        </authorList>
    </citation>
    <scope>NUCLEOTIDE SEQUENCE [LARGE SCALE GENOMIC DNA]</scope>
    <source>
        <strain evidence="4">CGMCC 1.16306</strain>
    </source>
</reference>
<evidence type="ECO:0000259" key="2">
    <source>
        <dbReference type="PROSITE" id="PS51782"/>
    </source>
</evidence>